<gene>
    <name evidence="1" type="ORF">BKX93_00250</name>
</gene>
<reference evidence="1 2" key="1">
    <citation type="submission" date="2016-10" db="EMBL/GenBank/DDBJ databases">
        <title>Chromobacterium muskegensis sp. nov., an insecticidal bacterium isolated from Sphagnum bogs.</title>
        <authorList>
            <person name="Sparks M.E."/>
            <person name="Blackburn M.B."/>
            <person name="Gundersen-Rindal D.E."/>
            <person name="Mitchell A."/>
            <person name="Farrar R."/>
            <person name="Kuhar D."/>
        </authorList>
    </citation>
    <scope>NUCLEOTIDE SEQUENCE [LARGE SCALE GENOMIC DNA]</scope>
    <source>
        <strain evidence="1 2">21-1</strain>
    </source>
</reference>
<dbReference type="STRING" id="1108595.BKX93_00250"/>
<dbReference type="KEGG" id="cvc:BKX93_00250"/>
<organism evidence="1 2">
    <name type="scientific">Chromobacterium vaccinii</name>
    <dbReference type="NCBI Taxonomy" id="1108595"/>
    <lineage>
        <taxon>Bacteria</taxon>
        <taxon>Pseudomonadati</taxon>
        <taxon>Pseudomonadota</taxon>
        <taxon>Betaproteobacteria</taxon>
        <taxon>Neisseriales</taxon>
        <taxon>Chromobacteriaceae</taxon>
        <taxon>Chromobacterium</taxon>
    </lineage>
</organism>
<protein>
    <recommendedName>
        <fullName evidence="3">GAF domain-containing protein</fullName>
    </recommendedName>
</protein>
<dbReference type="SUPFAM" id="SSF55781">
    <property type="entry name" value="GAF domain-like"/>
    <property type="match status" value="1"/>
</dbReference>
<evidence type="ECO:0008006" key="3">
    <source>
        <dbReference type="Google" id="ProtNLM"/>
    </source>
</evidence>
<proteinExistence type="predicted"/>
<name>A0A1D9LBE6_9NEIS</name>
<dbReference type="AlphaFoldDB" id="A0A1D9LBE6"/>
<dbReference type="GeneID" id="68839654"/>
<dbReference type="Proteomes" id="UP000178776">
    <property type="component" value="Chromosome"/>
</dbReference>
<dbReference type="EMBL" id="CP017707">
    <property type="protein sequence ID" value="AOZ48571.1"/>
    <property type="molecule type" value="Genomic_DNA"/>
</dbReference>
<accession>A0A1D9LBE6</accession>
<dbReference type="Gene3D" id="3.30.450.40">
    <property type="match status" value="1"/>
</dbReference>
<sequence>MIPASHLTDYLREQALNLDLTDVQIAVMTLQAVIAVDKPIPQRDVYRYKVPKLGEGGSCSLFDELDETPYDLSAALGGESVETTAALVNLNALLDSVNAKIGADWLGIYRKLGVGKSAVLVKLAYKGVESRAEFPLTEEFAEFSNNSRVGLTGWAVVVEDVEKWRADGGGYYECDPKVKSEICLPVLRRDDNVLGIIDAESFTAGHFTPERQAWLAALAIVLPQILVNLPPLENGESLPN</sequence>
<dbReference type="RefSeq" id="WP_046167107.1">
    <property type="nucleotide sequence ID" value="NZ_CP017707.1"/>
</dbReference>
<evidence type="ECO:0000313" key="1">
    <source>
        <dbReference type="EMBL" id="AOZ48571.1"/>
    </source>
</evidence>
<evidence type="ECO:0000313" key="2">
    <source>
        <dbReference type="Proteomes" id="UP000178776"/>
    </source>
</evidence>
<dbReference type="InterPro" id="IPR029016">
    <property type="entry name" value="GAF-like_dom_sf"/>
</dbReference>